<dbReference type="InterPro" id="IPR029063">
    <property type="entry name" value="SAM-dependent_MTases_sf"/>
</dbReference>
<dbReference type="RefSeq" id="WP_034775892.1">
    <property type="nucleotide sequence ID" value="NZ_JPER01000004.1"/>
</dbReference>
<dbReference type="Pfam" id="PF13489">
    <property type="entry name" value="Methyltransf_23"/>
    <property type="match status" value="1"/>
</dbReference>
<dbReference type="STRING" id="435908.IDSA_08785"/>
<evidence type="ECO:0000313" key="1">
    <source>
        <dbReference type="EMBL" id="KFZ30617.1"/>
    </source>
</evidence>
<dbReference type="SUPFAM" id="SSF53335">
    <property type="entry name" value="S-adenosyl-L-methionine-dependent methyltransferases"/>
    <property type="match status" value="1"/>
</dbReference>
<evidence type="ECO:0000313" key="2">
    <source>
        <dbReference type="Proteomes" id="UP000054363"/>
    </source>
</evidence>
<comment type="caution">
    <text evidence="1">The sequence shown here is derived from an EMBL/GenBank/DDBJ whole genome shotgun (WGS) entry which is preliminary data.</text>
</comment>
<sequence length="214" mass="24490">MNCPLCKNAASELFYQQPKGPLAGREFKRCLDCQLVWVPAQYHLDEAAEKAVYDLHENNPDDPGYRRFLNRAVAPLAERLQPGASGLDFGSGPGPTLSGMMRARGFACADYDYYYANRPELLSETYDFITATEVAEHLSAPRNIIEQLLRCLKPGGYLTIMTKRWRDPQQFAGWSYKNDPTHITFFHRDTMDWLASQYQLRIDYISDDVVIFTS</sequence>
<reference evidence="1 2" key="1">
    <citation type="submission" date="2014-06" db="EMBL/GenBank/DDBJ databases">
        <title>The draft genome sequence of Idiomarina salinarum ISL-52.</title>
        <authorList>
            <person name="Du J."/>
            <person name="Shao Z."/>
        </authorList>
    </citation>
    <scope>NUCLEOTIDE SEQUENCE [LARGE SCALE GENOMIC DNA]</scope>
    <source>
        <strain evidence="1 2">ISL-52</strain>
    </source>
</reference>
<evidence type="ECO:0008006" key="3">
    <source>
        <dbReference type="Google" id="ProtNLM"/>
    </source>
</evidence>
<dbReference type="Gene3D" id="3.40.50.150">
    <property type="entry name" value="Vaccinia Virus protein VP39"/>
    <property type="match status" value="1"/>
</dbReference>
<dbReference type="OrthoDB" id="9791944at2"/>
<gene>
    <name evidence="1" type="ORF">IDSA_08785</name>
</gene>
<dbReference type="EMBL" id="JPER01000004">
    <property type="protein sequence ID" value="KFZ30617.1"/>
    <property type="molecule type" value="Genomic_DNA"/>
</dbReference>
<name>A0A094IU04_9GAMM</name>
<organism evidence="1 2">
    <name type="scientific">Pseudidiomarina salinarum</name>
    <dbReference type="NCBI Taxonomy" id="435908"/>
    <lineage>
        <taxon>Bacteria</taxon>
        <taxon>Pseudomonadati</taxon>
        <taxon>Pseudomonadota</taxon>
        <taxon>Gammaproteobacteria</taxon>
        <taxon>Alteromonadales</taxon>
        <taxon>Idiomarinaceae</taxon>
        <taxon>Pseudidiomarina</taxon>
    </lineage>
</organism>
<protein>
    <recommendedName>
        <fullName evidence="3">Methyltransferase</fullName>
    </recommendedName>
</protein>
<keyword evidence="2" id="KW-1185">Reference proteome</keyword>
<accession>A0A094IU04</accession>
<dbReference type="Proteomes" id="UP000054363">
    <property type="component" value="Unassembled WGS sequence"/>
</dbReference>
<dbReference type="AlphaFoldDB" id="A0A094IU04"/>
<dbReference type="eggNOG" id="COG2227">
    <property type="taxonomic scope" value="Bacteria"/>
</dbReference>
<proteinExistence type="predicted"/>